<dbReference type="OrthoDB" id="5511210at2759"/>
<protein>
    <recommendedName>
        <fullName evidence="5">SHSP domain-containing protein</fullName>
    </recommendedName>
</protein>
<keyword evidence="1" id="KW-0346">Stress response</keyword>
<keyword evidence="7" id="KW-1185">Reference proteome</keyword>
<gene>
    <name evidence="6" type="ORF">VHEMI06257</name>
</gene>
<dbReference type="STRING" id="1531966.A0A0A1TIM7"/>
<reference evidence="6 7" key="1">
    <citation type="journal article" date="2015" name="Genome Announc.">
        <title>Draft Genome Sequence and Gene Annotation of the Entomopathogenic Fungus Verticillium hemipterigenum.</title>
        <authorList>
            <person name="Horn F."/>
            <person name="Habel A."/>
            <person name="Scharf D.H."/>
            <person name="Dworschak J."/>
            <person name="Brakhage A.A."/>
            <person name="Guthke R."/>
            <person name="Hertweck C."/>
            <person name="Linde J."/>
        </authorList>
    </citation>
    <scope>NUCLEOTIDE SEQUENCE [LARGE SCALE GENOMIC DNA]</scope>
</reference>
<feature type="compositionally biased region" description="Basic residues" evidence="4">
    <location>
        <begin position="144"/>
        <end position="165"/>
    </location>
</feature>
<feature type="region of interest" description="Disordered" evidence="4">
    <location>
        <begin position="21"/>
        <end position="169"/>
    </location>
</feature>
<dbReference type="Pfam" id="PF00011">
    <property type="entry name" value="HSP20"/>
    <property type="match status" value="1"/>
</dbReference>
<evidence type="ECO:0000256" key="3">
    <source>
        <dbReference type="RuleBase" id="RU003616"/>
    </source>
</evidence>
<dbReference type="CDD" id="cd06464">
    <property type="entry name" value="ACD_sHsps-like"/>
    <property type="match status" value="1"/>
</dbReference>
<feature type="domain" description="SHSP" evidence="5">
    <location>
        <begin position="201"/>
        <end position="323"/>
    </location>
</feature>
<dbReference type="HOGENOM" id="CLU_046737_0_0_1"/>
<proteinExistence type="inferred from homology"/>
<evidence type="ECO:0000256" key="4">
    <source>
        <dbReference type="SAM" id="MobiDB-lite"/>
    </source>
</evidence>
<name>A0A0A1TIM7_9HYPO</name>
<dbReference type="InterPro" id="IPR008978">
    <property type="entry name" value="HSP20-like_chaperone"/>
</dbReference>
<dbReference type="Proteomes" id="UP000039046">
    <property type="component" value="Unassembled WGS sequence"/>
</dbReference>
<dbReference type="EMBL" id="CDHN01000003">
    <property type="protein sequence ID" value="CEJ90470.1"/>
    <property type="molecule type" value="Genomic_DNA"/>
</dbReference>
<evidence type="ECO:0000259" key="5">
    <source>
        <dbReference type="PROSITE" id="PS01031"/>
    </source>
</evidence>
<feature type="compositionally biased region" description="Acidic residues" evidence="4">
    <location>
        <begin position="113"/>
        <end position="127"/>
    </location>
</feature>
<organism evidence="6 7">
    <name type="scientific">[Torrubiella] hemipterigena</name>
    <dbReference type="NCBI Taxonomy" id="1531966"/>
    <lineage>
        <taxon>Eukaryota</taxon>
        <taxon>Fungi</taxon>
        <taxon>Dikarya</taxon>
        <taxon>Ascomycota</taxon>
        <taxon>Pezizomycotina</taxon>
        <taxon>Sordariomycetes</taxon>
        <taxon>Hypocreomycetidae</taxon>
        <taxon>Hypocreales</taxon>
        <taxon>Clavicipitaceae</taxon>
        <taxon>Clavicipitaceae incertae sedis</taxon>
        <taxon>'Torrubiella' clade</taxon>
    </lineage>
</organism>
<dbReference type="AlphaFoldDB" id="A0A0A1TIM7"/>
<sequence>MPPNNHNDDFNFWEYANPHRAPGSGVDHHPSAPFPFNSHGPWGASPHHRHHGPPRGPFGPFNPWWMFDDEDEEQQTKHKKPKDGQAPQQDDQTMTDDAEPSNNRNEKERSATLEEDCPDPAEVTPDEDAFHPPPYGAGSFWAPRGRHGRAGCRGRRRGHGRHHHAGGPPDMPAFIRGFANHPFFRHMGDAASRYRSAAQPSDTNSFSPPTDVFNTTTAYVLHFALPGAKKEDIGVSWDPERNVLRVSGVVHRPGDEDFLKTLHNGERRVGVFEREIELPPAGVSEKDDVDEEGITAKMEDGVLIVTVPKIEKEWTEIRKVDIN</sequence>
<dbReference type="InterPro" id="IPR031107">
    <property type="entry name" value="Small_HSP"/>
</dbReference>
<evidence type="ECO:0000256" key="2">
    <source>
        <dbReference type="PROSITE-ProRule" id="PRU00285"/>
    </source>
</evidence>
<comment type="similarity">
    <text evidence="2 3">Belongs to the small heat shock protein (HSP20) family.</text>
</comment>
<dbReference type="SUPFAM" id="SSF49764">
    <property type="entry name" value="HSP20-like chaperones"/>
    <property type="match status" value="1"/>
</dbReference>
<evidence type="ECO:0000313" key="6">
    <source>
        <dbReference type="EMBL" id="CEJ90470.1"/>
    </source>
</evidence>
<dbReference type="InterPro" id="IPR002068">
    <property type="entry name" value="A-crystallin/Hsp20_dom"/>
</dbReference>
<dbReference type="Gene3D" id="2.60.40.790">
    <property type="match status" value="1"/>
</dbReference>
<accession>A0A0A1TIM7</accession>
<dbReference type="PROSITE" id="PS01031">
    <property type="entry name" value="SHSP"/>
    <property type="match status" value="1"/>
</dbReference>
<evidence type="ECO:0000256" key="1">
    <source>
        <dbReference type="ARBA" id="ARBA00023016"/>
    </source>
</evidence>
<dbReference type="PANTHER" id="PTHR11527">
    <property type="entry name" value="HEAT-SHOCK PROTEIN 20 FAMILY MEMBER"/>
    <property type="match status" value="1"/>
</dbReference>
<evidence type="ECO:0000313" key="7">
    <source>
        <dbReference type="Proteomes" id="UP000039046"/>
    </source>
</evidence>